<organism evidence="2 4">
    <name type="scientific">Araneus ventricosus</name>
    <name type="common">Orbweaver spider</name>
    <name type="synonym">Epeira ventricosa</name>
    <dbReference type="NCBI Taxonomy" id="182803"/>
    <lineage>
        <taxon>Eukaryota</taxon>
        <taxon>Metazoa</taxon>
        <taxon>Ecdysozoa</taxon>
        <taxon>Arthropoda</taxon>
        <taxon>Chelicerata</taxon>
        <taxon>Arachnida</taxon>
        <taxon>Araneae</taxon>
        <taxon>Araneomorphae</taxon>
        <taxon>Entelegynae</taxon>
        <taxon>Araneoidea</taxon>
        <taxon>Araneidae</taxon>
        <taxon>Araneus</taxon>
    </lineage>
</organism>
<name>A0A4Y2RKC1_ARAVE</name>
<dbReference type="AlphaFoldDB" id="A0A4Y2RKC1"/>
<reference evidence="2 4" key="1">
    <citation type="journal article" date="2019" name="Sci. Rep.">
        <title>Orb-weaving spider Araneus ventricosus genome elucidates the spidroin gene catalogue.</title>
        <authorList>
            <person name="Kono N."/>
            <person name="Nakamura H."/>
            <person name="Ohtoshi R."/>
            <person name="Moran D.A.P."/>
            <person name="Shinohara A."/>
            <person name="Yoshida Y."/>
            <person name="Fujiwara M."/>
            <person name="Mori M."/>
            <person name="Tomita M."/>
            <person name="Arakawa K."/>
        </authorList>
    </citation>
    <scope>NUCLEOTIDE SEQUENCE [LARGE SCALE GENOMIC DNA]</scope>
</reference>
<protein>
    <submittedName>
        <fullName evidence="2">Uncharacterized protein</fullName>
    </submittedName>
</protein>
<proteinExistence type="predicted"/>
<evidence type="ECO:0000256" key="1">
    <source>
        <dbReference type="SAM" id="MobiDB-lite"/>
    </source>
</evidence>
<evidence type="ECO:0000313" key="2">
    <source>
        <dbReference type="EMBL" id="GBN75345.1"/>
    </source>
</evidence>
<evidence type="ECO:0000313" key="3">
    <source>
        <dbReference type="EMBL" id="GBN75433.1"/>
    </source>
</evidence>
<comment type="caution">
    <text evidence="2">The sequence shown here is derived from an EMBL/GenBank/DDBJ whole genome shotgun (WGS) entry which is preliminary data.</text>
</comment>
<accession>A0A4Y2RKC1</accession>
<dbReference type="Proteomes" id="UP000499080">
    <property type="component" value="Unassembled WGS sequence"/>
</dbReference>
<sequence length="193" mass="22327">MMRTTPDLAPPLETSAPCQQKDIWPPSYDLACNRPNTRWVFSGIGFRTWKAETLPLGHHIPLSDLRPSIRRKERKIIYTQKQQMEINHSFSIVERKVNSSLCWCCAFKSLCLSGADSDSDKKAAGMGCDHQQMKLSAEQTNRKQRIRACLNSYFVLTNLKPFRAAIACGQFFLEWRVVAIEMFHLMSYRRHFP</sequence>
<dbReference type="EMBL" id="BGPR01017179">
    <property type="protein sequence ID" value="GBN75345.1"/>
    <property type="molecule type" value="Genomic_DNA"/>
</dbReference>
<feature type="region of interest" description="Disordered" evidence="1">
    <location>
        <begin position="1"/>
        <end position="20"/>
    </location>
</feature>
<gene>
    <name evidence="2" type="ORF">AVEN_33373_1</name>
    <name evidence="3" type="ORF">AVEN_44017_1</name>
</gene>
<dbReference type="EMBL" id="BGPR01017206">
    <property type="protein sequence ID" value="GBN75433.1"/>
    <property type="molecule type" value="Genomic_DNA"/>
</dbReference>
<evidence type="ECO:0000313" key="4">
    <source>
        <dbReference type="Proteomes" id="UP000499080"/>
    </source>
</evidence>
<keyword evidence="4" id="KW-1185">Reference proteome</keyword>